<comment type="caution">
    <text evidence="2">The sequence shown here is derived from an EMBL/GenBank/DDBJ whole genome shotgun (WGS) entry which is preliminary data.</text>
</comment>
<accession>A0A9W8HPF5</accession>
<evidence type="ECO:0000256" key="1">
    <source>
        <dbReference type="SAM" id="MobiDB-lite"/>
    </source>
</evidence>
<dbReference type="Proteomes" id="UP001140172">
    <property type="component" value="Unassembled WGS sequence"/>
</dbReference>
<reference evidence="2" key="1">
    <citation type="submission" date="2022-07" db="EMBL/GenBank/DDBJ databases">
        <title>Phylogenomic reconstructions and comparative analyses of Kickxellomycotina fungi.</title>
        <authorList>
            <person name="Reynolds N.K."/>
            <person name="Stajich J.E."/>
            <person name="Barry K."/>
            <person name="Grigoriev I.V."/>
            <person name="Crous P."/>
            <person name="Smith M.E."/>
        </authorList>
    </citation>
    <scope>NUCLEOTIDE SEQUENCE</scope>
    <source>
        <strain evidence="2">BCRC 34489</strain>
    </source>
</reference>
<proteinExistence type="predicted"/>
<dbReference type="AlphaFoldDB" id="A0A9W8HPF5"/>
<gene>
    <name evidence="2" type="ORF">GGI15_001741</name>
</gene>
<keyword evidence="3" id="KW-1185">Reference proteome</keyword>
<evidence type="ECO:0000313" key="2">
    <source>
        <dbReference type="EMBL" id="KAJ2786033.1"/>
    </source>
</evidence>
<organism evidence="2 3">
    <name type="scientific">Coemansia interrupta</name>
    <dbReference type="NCBI Taxonomy" id="1126814"/>
    <lineage>
        <taxon>Eukaryota</taxon>
        <taxon>Fungi</taxon>
        <taxon>Fungi incertae sedis</taxon>
        <taxon>Zoopagomycota</taxon>
        <taxon>Kickxellomycotina</taxon>
        <taxon>Kickxellomycetes</taxon>
        <taxon>Kickxellales</taxon>
        <taxon>Kickxellaceae</taxon>
        <taxon>Coemansia</taxon>
    </lineage>
</organism>
<protein>
    <submittedName>
        <fullName evidence="2">Uncharacterized protein</fullName>
    </submittedName>
</protein>
<feature type="region of interest" description="Disordered" evidence="1">
    <location>
        <begin position="1"/>
        <end position="23"/>
    </location>
</feature>
<dbReference type="EMBL" id="JANBUM010000075">
    <property type="protein sequence ID" value="KAJ2786033.1"/>
    <property type="molecule type" value="Genomic_DNA"/>
</dbReference>
<sequence length="86" mass="9731">MTGSTAVHHHLPDPAGINTGRGFDDLSPNERDQFINDLELDFRRYLAETRSSKGFVFYPSTRQIMKAISSLYQTLVSVDFSDSFTL</sequence>
<dbReference type="OrthoDB" id="5528897at2759"/>
<evidence type="ECO:0000313" key="3">
    <source>
        <dbReference type="Proteomes" id="UP001140172"/>
    </source>
</evidence>
<name>A0A9W8HPF5_9FUNG</name>